<reference evidence="1" key="1">
    <citation type="submission" date="2020-02" db="EMBL/GenBank/DDBJ databases">
        <authorList>
            <person name="Shen X.-R."/>
            <person name="Zhang Y.-X."/>
        </authorList>
    </citation>
    <scope>NUCLEOTIDE SEQUENCE</scope>
    <source>
        <strain evidence="1">SYP-B3998</strain>
    </source>
</reference>
<gene>
    <name evidence="1" type="ORF">GK047_17910</name>
</gene>
<name>A0A6G4A224_9BACL</name>
<accession>A0A6G4A224</accession>
<dbReference type="EMBL" id="JAAIKC010000006">
    <property type="protein sequence ID" value="NEW07879.1"/>
    <property type="molecule type" value="Genomic_DNA"/>
</dbReference>
<protein>
    <submittedName>
        <fullName evidence="1">WYL domain-containing protein</fullName>
    </submittedName>
</protein>
<sequence>MNLFEKIFNYQIISRLENTGTFMITAQERSWLKTMLAHPSASEAFTPDTLEKLQTVLTPEPSLDLSEVFIEKANSVEKQVYHPLLRTLRRFIMNKTGVKLTYRVKDDRLVKNEMAFPYKLEYSLVKKEWYLLWYHLRHRALMSTKLQKIDDLHELPVSSEQAGPIVANIEKLLEKRQQHATIEVIKAYHRELSRILYAFSCFEKNVAYDNVNETYTIRLTFLSNESEYVLSKLRFLGKRVKVIDGDYLKRRMLESARKAYQRYEVL</sequence>
<organism evidence="1">
    <name type="scientific">Paenibacillus sp. SYP-B3998</name>
    <dbReference type="NCBI Taxonomy" id="2678564"/>
    <lineage>
        <taxon>Bacteria</taxon>
        <taxon>Bacillati</taxon>
        <taxon>Bacillota</taxon>
        <taxon>Bacilli</taxon>
        <taxon>Bacillales</taxon>
        <taxon>Paenibacillaceae</taxon>
        <taxon>Paenibacillus</taxon>
    </lineage>
</organism>
<dbReference type="AlphaFoldDB" id="A0A6G4A224"/>
<evidence type="ECO:0000313" key="1">
    <source>
        <dbReference type="EMBL" id="NEW07879.1"/>
    </source>
</evidence>
<comment type="caution">
    <text evidence="1">The sequence shown here is derived from an EMBL/GenBank/DDBJ whole genome shotgun (WGS) entry which is preliminary data.</text>
</comment>
<dbReference type="PROSITE" id="PS52050">
    <property type="entry name" value="WYL"/>
    <property type="match status" value="1"/>
</dbReference>
<dbReference type="RefSeq" id="WP_163949605.1">
    <property type="nucleotide sequence ID" value="NZ_JAAIKC010000006.1"/>
</dbReference>
<proteinExistence type="predicted"/>